<dbReference type="SMART" id="SM01012">
    <property type="entry name" value="ANTAR"/>
    <property type="match status" value="1"/>
</dbReference>
<dbReference type="RefSeq" id="WP_381265066.1">
    <property type="nucleotide sequence ID" value="NZ_JBHTBI010000137.1"/>
</dbReference>
<dbReference type="InterPro" id="IPR005561">
    <property type="entry name" value="ANTAR"/>
</dbReference>
<accession>A0ABW2VTJ8</accession>
<dbReference type="Proteomes" id="UP001596957">
    <property type="component" value="Unassembled WGS sequence"/>
</dbReference>
<dbReference type="Pfam" id="PF03861">
    <property type="entry name" value="ANTAR"/>
    <property type="match status" value="1"/>
</dbReference>
<dbReference type="EMBL" id="JBHTEC010000001">
    <property type="protein sequence ID" value="MFD0286481.1"/>
    <property type="molecule type" value="Genomic_DNA"/>
</dbReference>
<name>A0ABW2VTJ8_9ACTN</name>
<evidence type="ECO:0000313" key="3">
    <source>
        <dbReference type="Proteomes" id="UP001596957"/>
    </source>
</evidence>
<feature type="domain" description="ANTAR" evidence="1">
    <location>
        <begin position="33"/>
        <end position="94"/>
    </location>
</feature>
<proteinExistence type="predicted"/>
<dbReference type="PROSITE" id="PS50921">
    <property type="entry name" value="ANTAR"/>
    <property type="match status" value="1"/>
</dbReference>
<evidence type="ECO:0000259" key="1">
    <source>
        <dbReference type="PROSITE" id="PS50921"/>
    </source>
</evidence>
<dbReference type="Gene3D" id="1.10.10.10">
    <property type="entry name" value="Winged helix-like DNA-binding domain superfamily/Winged helix DNA-binding domain"/>
    <property type="match status" value="1"/>
</dbReference>
<evidence type="ECO:0000313" key="2">
    <source>
        <dbReference type="EMBL" id="MFD0286481.1"/>
    </source>
</evidence>
<dbReference type="InterPro" id="IPR011006">
    <property type="entry name" value="CheY-like_superfamily"/>
</dbReference>
<organism evidence="2 3">
    <name type="scientific">Streptomyces lutosisoli</name>
    <dbReference type="NCBI Taxonomy" id="2665721"/>
    <lineage>
        <taxon>Bacteria</taxon>
        <taxon>Bacillati</taxon>
        <taxon>Actinomycetota</taxon>
        <taxon>Actinomycetes</taxon>
        <taxon>Kitasatosporales</taxon>
        <taxon>Streptomycetaceae</taxon>
        <taxon>Streptomyces</taxon>
    </lineage>
</organism>
<dbReference type="InterPro" id="IPR036388">
    <property type="entry name" value="WH-like_DNA-bd_sf"/>
</dbReference>
<protein>
    <submittedName>
        <fullName evidence="2">ANTAR domain-containing protein</fullName>
    </submittedName>
</protein>
<sequence length="138" mass="15180">MHRTAMPPKGWWNLRAEASAEDPVGRDPAGQDVVALRAEIDQLRRALAGRAVVDQACGMVMVLAPCRREPARNLLVDVARQCNTKLPDVAAALVATWEGEPLSRLMQRGLRRALRRLYSEDRGCDSPPADEPSARGRS</sequence>
<gene>
    <name evidence="2" type="ORF">ACFQZP_33325</name>
</gene>
<keyword evidence="3" id="KW-1185">Reference proteome</keyword>
<comment type="caution">
    <text evidence="2">The sequence shown here is derived from an EMBL/GenBank/DDBJ whole genome shotgun (WGS) entry which is preliminary data.</text>
</comment>
<dbReference type="SUPFAM" id="SSF52172">
    <property type="entry name" value="CheY-like"/>
    <property type="match status" value="1"/>
</dbReference>
<reference evidence="3" key="1">
    <citation type="journal article" date="2019" name="Int. J. Syst. Evol. Microbiol.">
        <title>The Global Catalogue of Microorganisms (GCM) 10K type strain sequencing project: providing services to taxonomists for standard genome sequencing and annotation.</title>
        <authorList>
            <consortium name="The Broad Institute Genomics Platform"/>
            <consortium name="The Broad Institute Genome Sequencing Center for Infectious Disease"/>
            <person name="Wu L."/>
            <person name="Ma J."/>
        </authorList>
    </citation>
    <scope>NUCLEOTIDE SEQUENCE [LARGE SCALE GENOMIC DNA]</scope>
    <source>
        <strain evidence="3">CGMCC 4.7198</strain>
    </source>
</reference>